<keyword evidence="4" id="KW-1185">Reference proteome</keyword>
<organism evidence="3 4">
    <name type="scientific">Trametes coccinea (strain BRFM310)</name>
    <name type="common">Pycnoporus coccineus</name>
    <dbReference type="NCBI Taxonomy" id="1353009"/>
    <lineage>
        <taxon>Eukaryota</taxon>
        <taxon>Fungi</taxon>
        <taxon>Dikarya</taxon>
        <taxon>Basidiomycota</taxon>
        <taxon>Agaricomycotina</taxon>
        <taxon>Agaricomycetes</taxon>
        <taxon>Polyporales</taxon>
        <taxon>Polyporaceae</taxon>
        <taxon>Trametes</taxon>
    </lineage>
</organism>
<proteinExistence type="predicted"/>
<feature type="region of interest" description="Disordered" evidence="1">
    <location>
        <begin position="92"/>
        <end position="124"/>
    </location>
</feature>
<keyword evidence="2" id="KW-0472">Membrane</keyword>
<gene>
    <name evidence="3" type="ORF">PYCCODRAFT_629188</name>
</gene>
<feature type="transmembrane region" description="Helical" evidence="2">
    <location>
        <begin position="138"/>
        <end position="158"/>
    </location>
</feature>
<feature type="region of interest" description="Disordered" evidence="1">
    <location>
        <begin position="13"/>
        <end position="53"/>
    </location>
</feature>
<evidence type="ECO:0000313" key="3">
    <source>
        <dbReference type="EMBL" id="OSD07601.1"/>
    </source>
</evidence>
<feature type="compositionally biased region" description="Basic and acidic residues" evidence="1">
    <location>
        <begin position="93"/>
        <end position="124"/>
    </location>
</feature>
<feature type="region of interest" description="Disordered" evidence="1">
    <location>
        <begin position="168"/>
        <end position="191"/>
    </location>
</feature>
<protein>
    <submittedName>
        <fullName evidence="3">Uncharacterized protein</fullName>
    </submittedName>
</protein>
<dbReference type="EMBL" id="KZ084088">
    <property type="protein sequence ID" value="OSD07601.1"/>
    <property type="molecule type" value="Genomic_DNA"/>
</dbReference>
<evidence type="ECO:0000256" key="2">
    <source>
        <dbReference type="SAM" id="Phobius"/>
    </source>
</evidence>
<keyword evidence="2" id="KW-1133">Transmembrane helix</keyword>
<sequence length="191" mass="21499">MVALCAVVVERPQRRHSSAPELSAERPRCRIPMQSRPTYTPASAPQRKQRSIISVSDSSPWAHLFPRRLPASPPPSTRPRCRARCRLRARRQRAPDALDDLARAPDERARAGEHKGRRDDRGEAYPDGLGGFFAGAVFGRWGAVVVVSAVSIRIVLVIRRRRRRWSRRRSWQSKRGRGSGGHRATCVLDVG</sequence>
<name>A0A1Y2J575_TRAC3</name>
<dbReference type="AlphaFoldDB" id="A0A1Y2J575"/>
<feature type="compositionally biased region" description="Basic residues" evidence="1">
    <location>
        <begin position="168"/>
        <end position="177"/>
    </location>
</feature>
<evidence type="ECO:0000256" key="1">
    <source>
        <dbReference type="SAM" id="MobiDB-lite"/>
    </source>
</evidence>
<keyword evidence="2" id="KW-0812">Transmembrane</keyword>
<feature type="region of interest" description="Disordered" evidence="1">
    <location>
        <begin position="64"/>
        <end position="83"/>
    </location>
</feature>
<reference evidence="3 4" key="1">
    <citation type="journal article" date="2015" name="Biotechnol. Biofuels">
        <title>Enhanced degradation of softwood versus hardwood by the white-rot fungus Pycnoporus coccineus.</title>
        <authorList>
            <person name="Couturier M."/>
            <person name="Navarro D."/>
            <person name="Chevret D."/>
            <person name="Henrissat B."/>
            <person name="Piumi F."/>
            <person name="Ruiz-Duenas F.J."/>
            <person name="Martinez A.T."/>
            <person name="Grigoriev I.V."/>
            <person name="Riley R."/>
            <person name="Lipzen A."/>
            <person name="Berrin J.G."/>
            <person name="Master E.R."/>
            <person name="Rosso M.N."/>
        </authorList>
    </citation>
    <scope>NUCLEOTIDE SEQUENCE [LARGE SCALE GENOMIC DNA]</scope>
    <source>
        <strain evidence="3 4">BRFM310</strain>
    </source>
</reference>
<accession>A0A1Y2J575</accession>
<dbReference type="Proteomes" id="UP000193067">
    <property type="component" value="Unassembled WGS sequence"/>
</dbReference>
<evidence type="ECO:0000313" key="4">
    <source>
        <dbReference type="Proteomes" id="UP000193067"/>
    </source>
</evidence>